<accession>A0A317VZ99</accession>
<dbReference type="GeneID" id="37065670"/>
<gene>
    <name evidence="2" type="ORF">BO70DRAFT_362894</name>
</gene>
<protein>
    <submittedName>
        <fullName evidence="2">Uncharacterized protein</fullName>
    </submittedName>
</protein>
<evidence type="ECO:0000256" key="1">
    <source>
        <dbReference type="SAM" id="MobiDB-lite"/>
    </source>
</evidence>
<dbReference type="AlphaFoldDB" id="A0A317VZ99"/>
<feature type="region of interest" description="Disordered" evidence="1">
    <location>
        <begin position="24"/>
        <end position="104"/>
    </location>
</feature>
<dbReference type="VEuPathDB" id="FungiDB:BO70DRAFT_362894"/>
<reference evidence="2 3" key="1">
    <citation type="submission" date="2016-12" db="EMBL/GenBank/DDBJ databases">
        <title>The genomes of Aspergillus section Nigri reveals drivers in fungal speciation.</title>
        <authorList>
            <consortium name="DOE Joint Genome Institute"/>
            <person name="Vesth T.C."/>
            <person name="Nybo J."/>
            <person name="Theobald S."/>
            <person name="Brandl J."/>
            <person name="Frisvad J.C."/>
            <person name="Nielsen K.F."/>
            <person name="Lyhne E.K."/>
            <person name="Kogle M.E."/>
            <person name="Kuo A."/>
            <person name="Riley R."/>
            <person name="Clum A."/>
            <person name="Nolan M."/>
            <person name="Lipzen A."/>
            <person name="Salamov A."/>
            <person name="Henrissat B."/>
            <person name="Wiebenga A."/>
            <person name="De Vries R.P."/>
            <person name="Grigoriev I.V."/>
            <person name="Mortensen U.H."/>
            <person name="Andersen M.R."/>
            <person name="Baker S.E."/>
        </authorList>
    </citation>
    <scope>NUCLEOTIDE SEQUENCE [LARGE SCALE GENOMIC DNA]</scope>
    <source>
        <strain evidence="2 3">CBS 117.55</strain>
    </source>
</reference>
<evidence type="ECO:0000313" key="3">
    <source>
        <dbReference type="Proteomes" id="UP000247233"/>
    </source>
</evidence>
<name>A0A317VZ99_9EURO</name>
<sequence>MIQTTIYTRVPKIENPKIVYAQAMQQQQRQHQHQHSSPKQAHTMHEYPQTTEWAGSNQARKYLVSRRTTENIPDRQGTVYLPQPRNHDKFYKPTKPNHTIPLPT</sequence>
<dbReference type="RefSeq" id="XP_025398335.1">
    <property type="nucleotide sequence ID" value="XM_025543433.1"/>
</dbReference>
<feature type="compositionally biased region" description="Polar residues" evidence="1">
    <location>
        <begin position="48"/>
        <end position="59"/>
    </location>
</feature>
<proteinExistence type="predicted"/>
<keyword evidence="3" id="KW-1185">Reference proteome</keyword>
<comment type="caution">
    <text evidence="2">The sequence shown here is derived from an EMBL/GenBank/DDBJ whole genome shotgun (WGS) entry which is preliminary data.</text>
</comment>
<evidence type="ECO:0000313" key="2">
    <source>
        <dbReference type="EMBL" id="PWY79115.1"/>
    </source>
</evidence>
<dbReference type="EMBL" id="MSFL01000016">
    <property type="protein sequence ID" value="PWY79115.1"/>
    <property type="molecule type" value="Genomic_DNA"/>
</dbReference>
<dbReference type="Proteomes" id="UP000247233">
    <property type="component" value="Unassembled WGS sequence"/>
</dbReference>
<organism evidence="2 3">
    <name type="scientific">Aspergillus heteromorphus CBS 117.55</name>
    <dbReference type="NCBI Taxonomy" id="1448321"/>
    <lineage>
        <taxon>Eukaryota</taxon>
        <taxon>Fungi</taxon>
        <taxon>Dikarya</taxon>
        <taxon>Ascomycota</taxon>
        <taxon>Pezizomycotina</taxon>
        <taxon>Eurotiomycetes</taxon>
        <taxon>Eurotiomycetidae</taxon>
        <taxon>Eurotiales</taxon>
        <taxon>Aspergillaceae</taxon>
        <taxon>Aspergillus</taxon>
        <taxon>Aspergillus subgen. Circumdati</taxon>
    </lineage>
</organism>